<dbReference type="eggNOG" id="COG3745">
    <property type="taxonomic scope" value="Bacteria"/>
</dbReference>
<sequence length="250" mass="28545">MNRNISILLVTLFLFTTIYFFSQDSKDKPLQEEIVNEDVLSIYCINKNVKKGELVDRNFISIIDVKESELSNLEYIDSNNEIPSGSVFKTDLKEGEFLSQSKYLVPGDNDYISFLLDSDELPYLYENVSSFTAKSLNLNSGDRISFISTMSSESNVLISGYDDINNVTSKIVINNARVLQVLREKKEETDEENTSIVVALKPKEILKLELSRKISEVSIIPSSFKNKNLKVEINDILESKIRVRELRGKY</sequence>
<dbReference type="AlphaFoldDB" id="E3BK64"/>
<reference evidence="1 2" key="1">
    <citation type="journal article" date="2012" name="Int. J. Syst. Evol. Microbiol.">
        <title>Vibrio caribbeanicus sp. nov., isolated from the marine sponge Scleritoderma cyanea.</title>
        <authorList>
            <person name="Hoffmann M."/>
            <person name="Monday S.R."/>
            <person name="Allard M.W."/>
            <person name="Strain E.A."/>
            <person name="Whittaker P."/>
            <person name="Naum M."/>
            <person name="McCarthy P.J."/>
            <person name="Lopez J.V."/>
            <person name="Fischer M."/>
            <person name="Brown E.W."/>
        </authorList>
    </citation>
    <scope>NUCLEOTIDE SEQUENCE [LARGE SCALE GENOMIC DNA]</scope>
    <source>
        <strain evidence="1 2">ATCC BAA-2122</strain>
    </source>
</reference>
<name>E3BK64_9VIBR</name>
<protein>
    <recommendedName>
        <fullName evidence="3">Flp pilus assembly protein CpaB</fullName>
    </recommendedName>
</protein>
<evidence type="ECO:0000313" key="1">
    <source>
        <dbReference type="EMBL" id="EFP96449.1"/>
    </source>
</evidence>
<keyword evidence="2" id="KW-1185">Reference proteome</keyword>
<dbReference type="OrthoDB" id="6399467at2"/>
<evidence type="ECO:0000313" key="2">
    <source>
        <dbReference type="Proteomes" id="UP000002943"/>
    </source>
</evidence>
<accession>E3BK64</accession>
<dbReference type="RefSeq" id="WP_009601419.1">
    <property type="nucleotide sequence ID" value="NZ_AEIU01000074.1"/>
</dbReference>
<evidence type="ECO:0008006" key="3">
    <source>
        <dbReference type="Google" id="ProtNLM"/>
    </source>
</evidence>
<gene>
    <name evidence="1" type="ORF">VIBC2010_04704</name>
</gene>
<dbReference type="EMBL" id="AEIU01000074">
    <property type="protein sequence ID" value="EFP96449.1"/>
    <property type="molecule type" value="Genomic_DNA"/>
</dbReference>
<dbReference type="STRING" id="796620.VIBC2010_04704"/>
<proteinExistence type="predicted"/>
<organism evidence="1 2">
    <name type="scientific">Vibrio caribbeanicus ATCC BAA-2122</name>
    <dbReference type="NCBI Taxonomy" id="796620"/>
    <lineage>
        <taxon>Bacteria</taxon>
        <taxon>Pseudomonadati</taxon>
        <taxon>Pseudomonadota</taxon>
        <taxon>Gammaproteobacteria</taxon>
        <taxon>Vibrionales</taxon>
        <taxon>Vibrionaceae</taxon>
        <taxon>Vibrio</taxon>
    </lineage>
</organism>
<comment type="caution">
    <text evidence="1">The sequence shown here is derived from an EMBL/GenBank/DDBJ whole genome shotgun (WGS) entry which is preliminary data.</text>
</comment>
<dbReference type="Proteomes" id="UP000002943">
    <property type="component" value="Unassembled WGS sequence"/>
</dbReference>